<evidence type="ECO:0000259" key="2">
    <source>
        <dbReference type="Pfam" id="PF01551"/>
    </source>
</evidence>
<dbReference type="PANTHER" id="PTHR21666:SF286">
    <property type="entry name" value="LIPOPROTEIN NLPD"/>
    <property type="match status" value="1"/>
</dbReference>
<gene>
    <name evidence="3" type="ORF">COU02_00410</name>
</gene>
<keyword evidence="1" id="KW-0472">Membrane</keyword>
<dbReference type="InterPro" id="IPR011055">
    <property type="entry name" value="Dup_hybrid_motif"/>
</dbReference>
<comment type="caution">
    <text evidence="3">The sequence shown here is derived from an EMBL/GenBank/DDBJ whole genome shotgun (WGS) entry which is preliminary data.</text>
</comment>
<feature type="domain" description="M23ase beta-sheet core" evidence="2">
    <location>
        <begin position="110"/>
        <end position="205"/>
    </location>
</feature>
<dbReference type="Gene3D" id="2.70.70.10">
    <property type="entry name" value="Glucose Permease (Domain IIA)"/>
    <property type="match status" value="1"/>
</dbReference>
<dbReference type="EMBL" id="PFAU01000010">
    <property type="protein sequence ID" value="PIR91395.1"/>
    <property type="molecule type" value="Genomic_DNA"/>
</dbReference>
<protein>
    <recommendedName>
        <fullName evidence="2">M23ase beta-sheet core domain-containing protein</fullName>
    </recommendedName>
</protein>
<dbReference type="GO" id="GO:0004222">
    <property type="term" value="F:metalloendopeptidase activity"/>
    <property type="evidence" value="ECO:0007669"/>
    <property type="project" value="TreeGrafter"/>
</dbReference>
<evidence type="ECO:0000313" key="3">
    <source>
        <dbReference type="EMBL" id="PIR91395.1"/>
    </source>
</evidence>
<keyword evidence="1" id="KW-0812">Transmembrane</keyword>
<dbReference type="Proteomes" id="UP000230882">
    <property type="component" value="Unassembled WGS sequence"/>
</dbReference>
<dbReference type="InterPro" id="IPR016047">
    <property type="entry name" value="M23ase_b-sheet_dom"/>
</dbReference>
<dbReference type="PANTHER" id="PTHR21666">
    <property type="entry name" value="PEPTIDASE-RELATED"/>
    <property type="match status" value="1"/>
</dbReference>
<dbReference type="CDD" id="cd12797">
    <property type="entry name" value="M23_peptidase"/>
    <property type="match status" value="1"/>
</dbReference>
<dbReference type="InterPro" id="IPR050570">
    <property type="entry name" value="Cell_wall_metabolism_enzyme"/>
</dbReference>
<keyword evidence="1" id="KW-1133">Transmembrane helix</keyword>
<sequence>MKQKINEIKNALGPKANFWMTKGFVYILKPLSRFSRKIFEFGRIKQILGVLVIIFVISLSILPPTIASAQVNIETGQIQTEPETAIVKEPNISVRLPLDEFTITQGYHFMHPGIDLATIKGAPVYAVMAGTVTTVKYDSFAFGNHLIIDHGNGDKTLYAHLARIEVAEGEKVTNESIVGLVGSTGWSTGPHLHFQIWLKDKLVNPKTFFEAYLGERLISNR</sequence>
<accession>A0A2H0UX56</accession>
<dbReference type="AlphaFoldDB" id="A0A2H0UX56"/>
<dbReference type="SUPFAM" id="SSF51261">
    <property type="entry name" value="Duplicated hybrid motif"/>
    <property type="match status" value="1"/>
</dbReference>
<proteinExistence type="predicted"/>
<evidence type="ECO:0000256" key="1">
    <source>
        <dbReference type="SAM" id="Phobius"/>
    </source>
</evidence>
<feature type="transmembrane region" description="Helical" evidence="1">
    <location>
        <begin position="47"/>
        <end position="66"/>
    </location>
</feature>
<organism evidence="3 4">
    <name type="scientific">bacterium (Candidatus Gribaldobacteria) CG10_big_fil_rev_8_21_14_0_10_37_46</name>
    <dbReference type="NCBI Taxonomy" id="2014276"/>
    <lineage>
        <taxon>Bacteria</taxon>
        <taxon>Candidatus Gribaldobacteria</taxon>
    </lineage>
</organism>
<evidence type="ECO:0000313" key="4">
    <source>
        <dbReference type="Proteomes" id="UP000230882"/>
    </source>
</evidence>
<reference evidence="4" key="1">
    <citation type="submission" date="2017-09" db="EMBL/GenBank/DDBJ databases">
        <title>Depth-based differentiation of microbial function through sediment-hosted aquifers and enrichment of novel symbionts in the deep terrestrial subsurface.</title>
        <authorList>
            <person name="Probst A.J."/>
            <person name="Ladd B."/>
            <person name="Jarett J.K."/>
            <person name="Geller-Mcgrath D.E."/>
            <person name="Sieber C.M.K."/>
            <person name="Emerson J.B."/>
            <person name="Anantharaman K."/>
            <person name="Thomas B.C."/>
            <person name="Malmstrom R."/>
            <person name="Stieglmeier M."/>
            <person name="Klingl A."/>
            <person name="Woyke T."/>
            <person name="Ryan C.M."/>
            <person name="Banfield J.F."/>
        </authorList>
    </citation>
    <scope>NUCLEOTIDE SEQUENCE [LARGE SCALE GENOMIC DNA]</scope>
</reference>
<name>A0A2H0UX56_9BACT</name>
<dbReference type="Pfam" id="PF01551">
    <property type="entry name" value="Peptidase_M23"/>
    <property type="match status" value="1"/>
</dbReference>